<name>A0A0C3GMC3_OIDMZ</name>
<feature type="domain" description="Xylanolytic transcriptional activator regulatory" evidence="6">
    <location>
        <begin position="121"/>
        <end position="301"/>
    </location>
</feature>
<keyword evidence="2" id="KW-0479">Metal-binding</keyword>
<dbReference type="HOGENOM" id="CLU_038610_0_0_1"/>
<dbReference type="InParanoid" id="A0A0C3GMC3"/>
<dbReference type="PANTHER" id="PTHR47338:SF20">
    <property type="entry name" value="ZN(II)2CYS6 TRANSCRIPTION FACTOR (EUROFUNG)"/>
    <property type="match status" value="1"/>
</dbReference>
<dbReference type="Pfam" id="PF04082">
    <property type="entry name" value="Fungal_trans"/>
    <property type="match status" value="1"/>
</dbReference>
<dbReference type="STRING" id="913774.A0A0C3GMC3"/>
<dbReference type="AlphaFoldDB" id="A0A0C3GMC3"/>
<dbReference type="GO" id="GO:0006351">
    <property type="term" value="P:DNA-templated transcription"/>
    <property type="evidence" value="ECO:0007669"/>
    <property type="project" value="InterPro"/>
</dbReference>
<dbReference type="GO" id="GO:0005634">
    <property type="term" value="C:nucleus"/>
    <property type="evidence" value="ECO:0007669"/>
    <property type="project" value="UniProtKB-SubCell"/>
</dbReference>
<evidence type="ECO:0000259" key="6">
    <source>
        <dbReference type="Pfam" id="PF04082"/>
    </source>
</evidence>
<dbReference type="PANTHER" id="PTHR47338">
    <property type="entry name" value="ZN(II)2CYS6 TRANSCRIPTION FACTOR (EUROFUNG)-RELATED"/>
    <property type="match status" value="1"/>
</dbReference>
<protein>
    <recommendedName>
        <fullName evidence="6">Xylanolytic transcriptional activator regulatory domain-containing protein</fullName>
    </recommendedName>
</protein>
<evidence type="ECO:0000256" key="1">
    <source>
        <dbReference type="ARBA" id="ARBA00004123"/>
    </source>
</evidence>
<keyword evidence="4" id="KW-0804">Transcription</keyword>
<dbReference type="OrthoDB" id="3522308at2759"/>
<dbReference type="GO" id="GO:0003677">
    <property type="term" value="F:DNA binding"/>
    <property type="evidence" value="ECO:0007669"/>
    <property type="project" value="InterPro"/>
</dbReference>
<evidence type="ECO:0000256" key="5">
    <source>
        <dbReference type="ARBA" id="ARBA00023242"/>
    </source>
</evidence>
<dbReference type="Proteomes" id="UP000054321">
    <property type="component" value="Unassembled WGS sequence"/>
</dbReference>
<keyword evidence="3" id="KW-0805">Transcription regulation</keyword>
<sequence>MSAAPTVIRPSPAAEKKTRYIHACEKCTKSKRGCNKARPKLKVRCTYDFALSPSNRAKLKFAEFPPLLTDRSRIGTVLESLDALSNHVDYNGTNTDSLGDFKPAQITQLLASYKVDWQGAIKEYFNAIHSWFSLVQRERFESCFLSPAACDGGSGNSILGSVISDTAKIEDPPVASADAALLLVCLYLITQIASSRRPSTQIFCPLYRTIKRVFALSKCLTDPTIELMQCGAFITLFEYGHGDAISAYRTLSETVALARVFDLRPGKYRQGDEKVDVSPEEKECRAIWWGLFILDQCIHLYAPARHLPLLMETPCDDDLLPTVDSPWHDQNVALRLPVNSPVSLGLTSFQRSAQSAVLLHRVLNQTAQLSSSGAWSPTAETLDVDIRMLLDAMTNQPYSWQLSSDPFALCVGALLVLYSHFLPSLENMQTNSAITDDKTSRAFSAITFALQFLTDIFESERQLDAEHPKLVAMSPSQTICGFEAMKTLLRLNWIIPDAGLTYSEVRKAVQKYSQRWRIGEYVLLTVDSLWT</sequence>
<evidence type="ECO:0000313" key="7">
    <source>
        <dbReference type="EMBL" id="KIM97265.1"/>
    </source>
</evidence>
<proteinExistence type="predicted"/>
<evidence type="ECO:0000256" key="3">
    <source>
        <dbReference type="ARBA" id="ARBA00023015"/>
    </source>
</evidence>
<dbReference type="GO" id="GO:0000981">
    <property type="term" value="F:DNA-binding transcription factor activity, RNA polymerase II-specific"/>
    <property type="evidence" value="ECO:0007669"/>
    <property type="project" value="InterPro"/>
</dbReference>
<organism evidence="7 8">
    <name type="scientific">Oidiodendron maius (strain Zn)</name>
    <dbReference type="NCBI Taxonomy" id="913774"/>
    <lineage>
        <taxon>Eukaryota</taxon>
        <taxon>Fungi</taxon>
        <taxon>Dikarya</taxon>
        <taxon>Ascomycota</taxon>
        <taxon>Pezizomycotina</taxon>
        <taxon>Leotiomycetes</taxon>
        <taxon>Leotiomycetes incertae sedis</taxon>
        <taxon>Myxotrichaceae</taxon>
        <taxon>Oidiodendron</taxon>
    </lineage>
</organism>
<dbReference type="EMBL" id="KN832882">
    <property type="protein sequence ID" value="KIM97265.1"/>
    <property type="molecule type" value="Genomic_DNA"/>
</dbReference>
<reference evidence="8" key="2">
    <citation type="submission" date="2015-01" db="EMBL/GenBank/DDBJ databases">
        <title>Evolutionary Origins and Diversification of the Mycorrhizal Mutualists.</title>
        <authorList>
            <consortium name="DOE Joint Genome Institute"/>
            <consortium name="Mycorrhizal Genomics Consortium"/>
            <person name="Kohler A."/>
            <person name="Kuo A."/>
            <person name="Nagy L.G."/>
            <person name="Floudas D."/>
            <person name="Copeland A."/>
            <person name="Barry K.W."/>
            <person name="Cichocki N."/>
            <person name="Veneault-Fourrey C."/>
            <person name="LaButti K."/>
            <person name="Lindquist E.A."/>
            <person name="Lipzen A."/>
            <person name="Lundell T."/>
            <person name="Morin E."/>
            <person name="Murat C."/>
            <person name="Riley R."/>
            <person name="Ohm R."/>
            <person name="Sun H."/>
            <person name="Tunlid A."/>
            <person name="Henrissat B."/>
            <person name="Grigoriev I.V."/>
            <person name="Hibbett D.S."/>
            <person name="Martin F."/>
        </authorList>
    </citation>
    <scope>NUCLEOTIDE SEQUENCE [LARGE SCALE GENOMIC DNA]</scope>
    <source>
        <strain evidence="8">Zn</strain>
    </source>
</reference>
<comment type="subcellular location">
    <subcellularLocation>
        <location evidence="1">Nucleus</location>
    </subcellularLocation>
</comment>
<evidence type="ECO:0000256" key="4">
    <source>
        <dbReference type="ARBA" id="ARBA00023163"/>
    </source>
</evidence>
<reference evidence="7 8" key="1">
    <citation type="submission" date="2014-04" db="EMBL/GenBank/DDBJ databases">
        <authorList>
            <consortium name="DOE Joint Genome Institute"/>
            <person name="Kuo A."/>
            <person name="Martino E."/>
            <person name="Perotto S."/>
            <person name="Kohler A."/>
            <person name="Nagy L.G."/>
            <person name="Floudas D."/>
            <person name="Copeland A."/>
            <person name="Barry K.W."/>
            <person name="Cichocki N."/>
            <person name="Veneault-Fourrey C."/>
            <person name="LaButti K."/>
            <person name="Lindquist E.A."/>
            <person name="Lipzen A."/>
            <person name="Lundell T."/>
            <person name="Morin E."/>
            <person name="Murat C."/>
            <person name="Sun H."/>
            <person name="Tunlid A."/>
            <person name="Henrissat B."/>
            <person name="Grigoriev I.V."/>
            <person name="Hibbett D.S."/>
            <person name="Martin F."/>
            <person name="Nordberg H.P."/>
            <person name="Cantor M.N."/>
            <person name="Hua S.X."/>
        </authorList>
    </citation>
    <scope>NUCLEOTIDE SEQUENCE [LARGE SCALE GENOMIC DNA]</scope>
    <source>
        <strain evidence="7 8">Zn</strain>
    </source>
</reference>
<dbReference type="GO" id="GO:0008270">
    <property type="term" value="F:zinc ion binding"/>
    <property type="evidence" value="ECO:0007669"/>
    <property type="project" value="InterPro"/>
</dbReference>
<gene>
    <name evidence="7" type="ORF">OIDMADRAFT_182636</name>
</gene>
<evidence type="ECO:0000313" key="8">
    <source>
        <dbReference type="Proteomes" id="UP000054321"/>
    </source>
</evidence>
<dbReference type="InterPro" id="IPR007219">
    <property type="entry name" value="XnlR_reg_dom"/>
</dbReference>
<evidence type="ECO:0000256" key="2">
    <source>
        <dbReference type="ARBA" id="ARBA00022723"/>
    </source>
</evidence>
<dbReference type="InterPro" id="IPR050815">
    <property type="entry name" value="TF_fung"/>
</dbReference>
<keyword evidence="8" id="KW-1185">Reference proteome</keyword>
<dbReference type="CDD" id="cd12148">
    <property type="entry name" value="fungal_TF_MHR"/>
    <property type="match status" value="1"/>
</dbReference>
<accession>A0A0C3GMC3</accession>
<keyword evidence="5" id="KW-0539">Nucleus</keyword>